<dbReference type="Proteomes" id="UP000694541">
    <property type="component" value="Unplaced"/>
</dbReference>
<dbReference type="Ensembl" id="ENSANIT00000016090.1">
    <property type="protein sequence ID" value="ENSANIP00000015548.1"/>
    <property type="gene ID" value="ENSANIG00000010582.1"/>
</dbReference>
<reference evidence="1" key="1">
    <citation type="submission" date="2025-08" db="UniProtKB">
        <authorList>
            <consortium name="Ensembl"/>
        </authorList>
    </citation>
    <scope>IDENTIFICATION</scope>
</reference>
<protein>
    <submittedName>
        <fullName evidence="1">Uncharacterized protein</fullName>
    </submittedName>
</protein>
<sequence>MGKYLAETFFLGDAPFLPVTAFPWGLLKPIPLCPKSFRAYEAATVLSGVGDYCTSGLRIHAELAELGGLAAITLKPPKWPIRDDTVLQLAVTEGLATGPQWSECSGGGLSLSYPWPACQFPGGGLEVPVISLGLHGGGPGVGGVGAPRCTPGLYGPGRSLGTFGHSHYTSELLRGVSEGVWGFLLYL</sequence>
<accession>A0A8B9N290</accession>
<evidence type="ECO:0000313" key="2">
    <source>
        <dbReference type="Proteomes" id="UP000694541"/>
    </source>
</evidence>
<name>A0A8B9N290_9AVES</name>
<proteinExistence type="predicted"/>
<dbReference type="AlphaFoldDB" id="A0A8B9N290"/>
<organism evidence="1 2">
    <name type="scientific">Accipiter nisus</name>
    <name type="common">Eurasian sparrowhawk</name>
    <dbReference type="NCBI Taxonomy" id="211598"/>
    <lineage>
        <taxon>Eukaryota</taxon>
        <taxon>Metazoa</taxon>
        <taxon>Chordata</taxon>
        <taxon>Craniata</taxon>
        <taxon>Vertebrata</taxon>
        <taxon>Euteleostomi</taxon>
        <taxon>Archelosauria</taxon>
        <taxon>Archosauria</taxon>
        <taxon>Dinosauria</taxon>
        <taxon>Saurischia</taxon>
        <taxon>Theropoda</taxon>
        <taxon>Coelurosauria</taxon>
        <taxon>Aves</taxon>
        <taxon>Neognathae</taxon>
        <taxon>Neoaves</taxon>
        <taxon>Telluraves</taxon>
        <taxon>Accipitrimorphae</taxon>
        <taxon>Accipitriformes</taxon>
        <taxon>Accipitridae</taxon>
        <taxon>Accipitrinae</taxon>
        <taxon>Accipiter</taxon>
    </lineage>
</organism>
<reference evidence="1" key="2">
    <citation type="submission" date="2025-09" db="UniProtKB">
        <authorList>
            <consortium name="Ensembl"/>
        </authorList>
    </citation>
    <scope>IDENTIFICATION</scope>
</reference>
<keyword evidence="2" id="KW-1185">Reference proteome</keyword>
<evidence type="ECO:0000313" key="1">
    <source>
        <dbReference type="Ensembl" id="ENSANIP00000015548.1"/>
    </source>
</evidence>